<dbReference type="Pfam" id="PF03583">
    <property type="entry name" value="LIP"/>
    <property type="match status" value="1"/>
</dbReference>
<accession>A0A6J6LFK1</accession>
<dbReference type="AlphaFoldDB" id="A0A6J6LFK1"/>
<protein>
    <submittedName>
        <fullName evidence="2">Unannotated protein</fullName>
    </submittedName>
</protein>
<gene>
    <name evidence="2" type="ORF">UFOPK2310_00036</name>
</gene>
<evidence type="ECO:0000256" key="1">
    <source>
        <dbReference type="SAM" id="Phobius"/>
    </source>
</evidence>
<dbReference type="SUPFAM" id="SSF53474">
    <property type="entry name" value="alpha/beta-Hydrolases"/>
    <property type="match status" value="1"/>
</dbReference>
<dbReference type="GO" id="GO:0004806">
    <property type="term" value="F:triacylglycerol lipase activity"/>
    <property type="evidence" value="ECO:0007669"/>
    <property type="project" value="InterPro"/>
</dbReference>
<dbReference type="Gene3D" id="3.40.50.1820">
    <property type="entry name" value="alpha/beta hydrolase"/>
    <property type="match status" value="2"/>
</dbReference>
<proteinExistence type="predicted"/>
<dbReference type="InterPro" id="IPR029058">
    <property type="entry name" value="AB_hydrolase_fold"/>
</dbReference>
<dbReference type="PANTHER" id="PTHR34853:SF1">
    <property type="entry name" value="LIPASE 5"/>
    <property type="match status" value="1"/>
</dbReference>
<keyword evidence="1" id="KW-0812">Transmembrane</keyword>
<organism evidence="2">
    <name type="scientific">freshwater metagenome</name>
    <dbReference type="NCBI Taxonomy" id="449393"/>
    <lineage>
        <taxon>unclassified sequences</taxon>
        <taxon>metagenomes</taxon>
        <taxon>ecological metagenomes</taxon>
    </lineage>
</organism>
<reference evidence="2" key="1">
    <citation type="submission" date="2020-05" db="EMBL/GenBank/DDBJ databases">
        <authorList>
            <person name="Chiriac C."/>
            <person name="Salcher M."/>
            <person name="Ghai R."/>
            <person name="Kavagutti S V."/>
        </authorList>
    </citation>
    <scope>NUCLEOTIDE SEQUENCE</scope>
</reference>
<keyword evidence="1" id="KW-1133">Transmembrane helix</keyword>
<dbReference type="InterPro" id="IPR005152">
    <property type="entry name" value="Lipase_secreted"/>
</dbReference>
<dbReference type="PANTHER" id="PTHR34853">
    <property type="match status" value="1"/>
</dbReference>
<feature type="transmembrane region" description="Helical" evidence="1">
    <location>
        <begin position="21"/>
        <end position="45"/>
    </location>
</feature>
<dbReference type="EMBL" id="CAEZWW010000002">
    <property type="protein sequence ID" value="CAB4660787.1"/>
    <property type="molecule type" value="Genomic_DNA"/>
</dbReference>
<sequence length="430" mass="45594">MVPKAPKGQLKPDTVLSMRAFKWTLLVVGAIIFSLLMALIASYVASTRETNITQSGLDAFYTPPSPIPGKPGTLIRSEPLAVNVPGATAYRMLYSTQRPDGTPAVSGGMMFIPDEPAPAGGRKVVAWAHGTVGQGDACTPSRSTNPLQDTTNWLDQMMQLGWVVVSTDYAGMGTPGPNLYLVAQAEVRDVVNSVRAIREFPAAQAGSEYVVWGHSQGGHSSLWAGHLAPKLAPELNLIGLAAAAPAGELNLIMGAQWNTAVGWAIGPEIVESWPVVYPDLPLDGNISPKGQANGPRLANECIIAAAIEGMVRIDLGQEFFVKNLNDTEWGVKAREQTPPPLPASMPVFIGQSTADAVVLPWPNAVLQEKWCKAGSMIEMLWIGDVSHQDTATTIGPAVVDWIADRFAGRPPTRTCDVAPPVSPPAGTTIS</sequence>
<dbReference type="GO" id="GO:0016042">
    <property type="term" value="P:lipid catabolic process"/>
    <property type="evidence" value="ECO:0007669"/>
    <property type="project" value="InterPro"/>
</dbReference>
<dbReference type="PIRSF" id="PIRSF029171">
    <property type="entry name" value="Esterase_LipA"/>
    <property type="match status" value="1"/>
</dbReference>
<name>A0A6J6LFK1_9ZZZZ</name>
<keyword evidence="1" id="KW-0472">Membrane</keyword>
<evidence type="ECO:0000313" key="2">
    <source>
        <dbReference type="EMBL" id="CAB4660787.1"/>
    </source>
</evidence>